<dbReference type="Proteomes" id="UP000663827">
    <property type="component" value="Unassembled WGS sequence"/>
</dbReference>
<dbReference type="EMBL" id="CAJNJQ010002828">
    <property type="protein sequence ID" value="CAE7185874.1"/>
    <property type="molecule type" value="Genomic_DNA"/>
</dbReference>
<name>A0A8H3HR63_9AGAM</name>
<comment type="caution">
    <text evidence="1">The sequence shown here is derived from an EMBL/GenBank/DDBJ whole genome shotgun (WGS) entry which is preliminary data.</text>
</comment>
<reference evidence="1" key="1">
    <citation type="submission" date="2021-01" db="EMBL/GenBank/DDBJ databases">
        <authorList>
            <person name="Kaushik A."/>
        </authorList>
    </citation>
    <scope>NUCLEOTIDE SEQUENCE</scope>
    <source>
        <strain evidence="1">AG5</strain>
    </source>
</reference>
<gene>
    <name evidence="1" type="ORF">RDB_LOCUS122093</name>
</gene>
<evidence type="ECO:0000313" key="2">
    <source>
        <dbReference type="Proteomes" id="UP000663827"/>
    </source>
</evidence>
<evidence type="ECO:0000313" key="1">
    <source>
        <dbReference type="EMBL" id="CAE7185874.1"/>
    </source>
</evidence>
<sequence length="337" mass="39295">MICLESSKYVFLFWLCGTLKYVGEHVTQRATNYMTIRIKNELRREYVGKILEQMGRLGTSLQMFPRVMRSIERRIIRHVTQHIDQKIRKHMKKIGQQMRKQKSFSPLERIGNIIARISKQAERQIAGQLRSMEHYHDPSNLLHTCQDRRMTMAEFCQLDLVGQVIMMECFQELDRAFILIHAKGLFPQTPNDQMAWIRLERGLKKHGSLGYFQAMLMKTDLAYDTVTISHQLKSITPPGASPIGENTLVFNGLQTPVTLKHLVLLLEMMEETASSFNPFENNSWVFCQAIIDCMEPYQSKVVRVKHPELNRERRMDLKRQFTSSITDLHNFGFTADA</sequence>
<proteinExistence type="predicted"/>
<accession>A0A8H3HR63</accession>
<organism evidence="1 2">
    <name type="scientific">Rhizoctonia solani</name>
    <dbReference type="NCBI Taxonomy" id="456999"/>
    <lineage>
        <taxon>Eukaryota</taxon>
        <taxon>Fungi</taxon>
        <taxon>Dikarya</taxon>
        <taxon>Basidiomycota</taxon>
        <taxon>Agaricomycotina</taxon>
        <taxon>Agaricomycetes</taxon>
        <taxon>Cantharellales</taxon>
        <taxon>Ceratobasidiaceae</taxon>
        <taxon>Rhizoctonia</taxon>
    </lineage>
</organism>
<dbReference type="AlphaFoldDB" id="A0A8H3HR63"/>
<protein>
    <submittedName>
        <fullName evidence="1">Uncharacterized protein</fullName>
    </submittedName>
</protein>